<organism evidence="4 5">
    <name type="scientific">Eisenbergiella tayi</name>
    <dbReference type="NCBI Taxonomy" id="1432052"/>
    <lineage>
        <taxon>Bacteria</taxon>
        <taxon>Bacillati</taxon>
        <taxon>Bacillota</taxon>
        <taxon>Clostridia</taxon>
        <taxon>Lachnospirales</taxon>
        <taxon>Lachnospiraceae</taxon>
        <taxon>Eisenbergiella</taxon>
    </lineage>
</organism>
<name>A0A1E3A196_9FIRM</name>
<keyword evidence="2 4" id="KW-0808">Transferase</keyword>
<sequence>MNNPLVSIIIPIYNREQTLERCLCSIIRQTYPNLEIIAVDDGSTDHSRVILERYERKDPRLHVIYKKNSGVSESRNLGLQMAKGDFVQFVDADDWLTQDATSLLLQAMEPDTQLVISDYYRVIGRRIWIKGHIPTSSSMSRAEFAKYMMKSPANFYYGVIWNKFYRMDIIKENQLYFSHDLDWCEDFKFNLEYLKYTSNVQVLTTPFYYYVKTKGSLVDSKIDLKETIRTKKILFGYYKELYQILDMYEENKLKIQSFYLEFARDKVKAPVLPEVPVLPRAGKYRHKEK</sequence>
<dbReference type="InterPro" id="IPR001173">
    <property type="entry name" value="Glyco_trans_2-like"/>
</dbReference>
<proteinExistence type="predicted"/>
<dbReference type="AlphaFoldDB" id="A0A1E3A196"/>
<dbReference type="Proteomes" id="UP000095003">
    <property type="component" value="Unassembled WGS sequence"/>
</dbReference>
<dbReference type="GeneID" id="93304228"/>
<dbReference type="PANTHER" id="PTHR22916">
    <property type="entry name" value="GLYCOSYLTRANSFERASE"/>
    <property type="match status" value="1"/>
</dbReference>
<dbReference type="PANTHER" id="PTHR22916:SF51">
    <property type="entry name" value="GLYCOSYLTRANSFERASE EPSH-RELATED"/>
    <property type="match status" value="1"/>
</dbReference>
<dbReference type="EC" id="2.4.-.-" evidence="4"/>
<evidence type="ECO:0000259" key="3">
    <source>
        <dbReference type="Pfam" id="PF00535"/>
    </source>
</evidence>
<dbReference type="RefSeq" id="WP_069159574.1">
    <property type="nucleotide sequence ID" value="NZ_DBFYTC010000066.1"/>
</dbReference>
<feature type="domain" description="Glycosyltransferase 2-like" evidence="3">
    <location>
        <begin position="7"/>
        <end position="171"/>
    </location>
</feature>
<dbReference type="PATRIC" id="fig|1432052.3.peg.7077"/>
<dbReference type="CDD" id="cd00761">
    <property type="entry name" value="Glyco_tranf_GTA_type"/>
    <property type="match status" value="1"/>
</dbReference>
<evidence type="ECO:0000313" key="5">
    <source>
        <dbReference type="Proteomes" id="UP000095003"/>
    </source>
</evidence>
<dbReference type="SUPFAM" id="SSF53448">
    <property type="entry name" value="Nucleotide-diphospho-sugar transferases"/>
    <property type="match status" value="1"/>
</dbReference>
<evidence type="ECO:0000256" key="2">
    <source>
        <dbReference type="ARBA" id="ARBA00022679"/>
    </source>
</evidence>
<evidence type="ECO:0000256" key="1">
    <source>
        <dbReference type="ARBA" id="ARBA00022676"/>
    </source>
</evidence>
<reference evidence="4 5" key="1">
    <citation type="submission" date="2016-07" db="EMBL/GenBank/DDBJ databases">
        <title>Characterization of isolates of Eisenbergiella tayi derived from blood cultures, using whole genome sequencing.</title>
        <authorList>
            <person name="Burdz T."/>
            <person name="Wiebe D."/>
            <person name="Huynh C."/>
            <person name="Bernard K."/>
        </authorList>
    </citation>
    <scope>NUCLEOTIDE SEQUENCE [LARGE SCALE GENOMIC DNA]</scope>
    <source>
        <strain evidence="4 5">NML 120489</strain>
    </source>
</reference>
<comment type="caution">
    <text evidence="4">The sequence shown here is derived from an EMBL/GenBank/DDBJ whole genome shotgun (WGS) entry which is preliminary data.</text>
</comment>
<dbReference type="Gene3D" id="3.90.550.10">
    <property type="entry name" value="Spore Coat Polysaccharide Biosynthesis Protein SpsA, Chain A"/>
    <property type="match status" value="1"/>
</dbReference>
<gene>
    <name evidence="4" type="primary">epsJ_7</name>
    <name evidence="4" type="ORF">BEH84_06410</name>
</gene>
<keyword evidence="1 4" id="KW-0328">Glycosyltransferase</keyword>
<evidence type="ECO:0000313" key="4">
    <source>
        <dbReference type="EMBL" id="ODM02267.1"/>
    </source>
</evidence>
<protein>
    <submittedName>
        <fullName evidence="4">Putative glycosyltransferase EpsJ</fullName>
        <ecNumber evidence="4">2.4.-.-</ecNumber>
    </submittedName>
</protein>
<dbReference type="GO" id="GO:0016757">
    <property type="term" value="F:glycosyltransferase activity"/>
    <property type="evidence" value="ECO:0007669"/>
    <property type="project" value="UniProtKB-KW"/>
</dbReference>
<dbReference type="EMBL" id="MCGI01000010">
    <property type="protein sequence ID" value="ODM02267.1"/>
    <property type="molecule type" value="Genomic_DNA"/>
</dbReference>
<dbReference type="InterPro" id="IPR029044">
    <property type="entry name" value="Nucleotide-diphossugar_trans"/>
</dbReference>
<accession>A0A1E3A196</accession>
<dbReference type="Pfam" id="PF00535">
    <property type="entry name" value="Glycos_transf_2"/>
    <property type="match status" value="1"/>
</dbReference>